<keyword evidence="11" id="KW-1185">Reference proteome</keyword>
<dbReference type="GO" id="GO:0005829">
    <property type="term" value="C:cytosol"/>
    <property type="evidence" value="ECO:0007669"/>
    <property type="project" value="TreeGrafter"/>
</dbReference>
<sequence length="327" mass="35951">MKIDIIKCHGSGNDFILIDEMNAMLPFTDEERASLAIAICSRDSAVGGDGILFVQDSPHADAKMRIFNSDGSEASMCGNGLRCVARYACEKLGRHKLVIETMKADLEVEKTEDIFEGIPTFRVEISPVSFQLSDLPLHLDQDAVFNEKIPQLSEDLLFTAVAVPNPHLIAIVDEAVLASDVQETLSIKVNKPNTLFPDGVNVSFVRLLEKNHIFVRTFERGVGFTNACGTAMSASSLVSCLHEGNEPETEISVYNNGGKVKCVVHQIDGETKIDLIGNGTYEYTASLQVDPEDFSSAAVLDKEEFQEEKELYAMLQDEVTAYLTSFK</sequence>
<keyword evidence="5 8" id="KW-0457">Lysine biosynthesis</keyword>
<evidence type="ECO:0000256" key="7">
    <source>
        <dbReference type="ARBA" id="ARBA00051712"/>
    </source>
</evidence>
<dbReference type="InterPro" id="IPR001653">
    <property type="entry name" value="DAP_epimerase_DapF"/>
</dbReference>
<evidence type="ECO:0000313" key="10">
    <source>
        <dbReference type="EMBL" id="PLT30658.1"/>
    </source>
</evidence>
<evidence type="ECO:0000313" key="11">
    <source>
        <dbReference type="Proteomes" id="UP000234748"/>
    </source>
</evidence>
<evidence type="ECO:0000256" key="2">
    <source>
        <dbReference type="ARBA" id="ARBA00010219"/>
    </source>
</evidence>
<feature type="active site" description="Proton acceptor" evidence="8">
    <location>
        <position position="228"/>
    </location>
</feature>
<feature type="binding site" evidence="8">
    <location>
        <begin position="229"/>
        <end position="230"/>
    </location>
    <ligand>
        <name>substrate</name>
    </ligand>
</feature>
<feature type="site" description="Could be important to modulate the pK values of the two catalytic cysteine residues" evidence="8">
    <location>
        <position position="219"/>
    </location>
</feature>
<comment type="subcellular location">
    <subcellularLocation>
        <location evidence="8">Cytoplasm</location>
    </subcellularLocation>
</comment>
<comment type="caution">
    <text evidence="8">Lacks conserved residue(s) required for the propagation of feature annotation.</text>
</comment>
<feature type="binding site" evidence="8">
    <location>
        <begin position="78"/>
        <end position="79"/>
    </location>
    <ligand>
        <name>substrate</name>
    </ligand>
</feature>
<dbReference type="EMBL" id="PGUY01000018">
    <property type="protein sequence ID" value="PLT30658.1"/>
    <property type="molecule type" value="Genomic_DNA"/>
</dbReference>
<dbReference type="UniPathway" id="UPA00034">
    <property type="reaction ID" value="UER00025"/>
</dbReference>
<comment type="pathway">
    <text evidence="1 8">Amino-acid biosynthesis; L-lysine biosynthesis via DAP pathway; DL-2,6-diaminopimelate from LL-2,6-diaminopimelate: step 1/1.</text>
</comment>
<keyword evidence="8" id="KW-0963">Cytoplasm</keyword>
<feature type="binding site" evidence="8">
    <location>
        <position position="201"/>
    </location>
    <ligand>
        <name>substrate</name>
    </ligand>
</feature>
<name>A0A2N5M8G5_9BACI</name>
<dbReference type="AlphaFoldDB" id="A0A2N5M8G5"/>
<evidence type="ECO:0000256" key="9">
    <source>
        <dbReference type="PROSITE-ProRule" id="PRU10125"/>
    </source>
</evidence>
<keyword evidence="6 8" id="KW-0413">Isomerase</keyword>
<evidence type="ECO:0000256" key="1">
    <source>
        <dbReference type="ARBA" id="ARBA00005196"/>
    </source>
</evidence>
<dbReference type="NCBIfam" id="TIGR00652">
    <property type="entry name" value="DapF"/>
    <property type="match status" value="1"/>
</dbReference>
<feature type="site" description="Could be important to modulate the pK values of the two catalytic cysteine residues" evidence="8">
    <location>
        <position position="167"/>
    </location>
</feature>
<feature type="binding site" evidence="8">
    <location>
        <position position="13"/>
    </location>
    <ligand>
        <name>substrate</name>
    </ligand>
</feature>
<comment type="caution">
    <text evidence="10">The sequence shown here is derived from an EMBL/GenBank/DDBJ whole genome shotgun (WGS) entry which is preliminary data.</text>
</comment>
<feature type="active site" evidence="9">
    <location>
        <position position="77"/>
    </location>
</feature>
<reference evidence="10 11" key="1">
    <citation type="submission" date="2017-11" db="EMBL/GenBank/DDBJ databases">
        <title>Comparitive Functional Genomics of Dry Heat Resistant strains isolated from the Viking Spacecraft.</title>
        <authorList>
            <person name="Seuylemezian A."/>
            <person name="Cooper K."/>
            <person name="Vaishampayan P."/>
        </authorList>
    </citation>
    <scope>NUCLEOTIDE SEQUENCE [LARGE SCALE GENOMIC DNA]</scope>
    <source>
        <strain evidence="10 11">V1-29</strain>
    </source>
</reference>
<dbReference type="PROSITE" id="PS01326">
    <property type="entry name" value="DAP_EPIMERASE"/>
    <property type="match status" value="1"/>
</dbReference>
<evidence type="ECO:0000256" key="5">
    <source>
        <dbReference type="ARBA" id="ARBA00023154"/>
    </source>
</evidence>
<protein>
    <recommendedName>
        <fullName evidence="3 8">Diaminopimelate epimerase</fullName>
        <shortName evidence="8">DAP epimerase</shortName>
        <ecNumber evidence="3 8">5.1.1.7</ecNumber>
    </recommendedName>
    <alternativeName>
        <fullName evidence="8">PLP-independent amino acid racemase</fullName>
    </alternativeName>
</protein>
<dbReference type="OrthoDB" id="9805408at2"/>
<dbReference type="SUPFAM" id="SSF54506">
    <property type="entry name" value="Diaminopimelate epimerase-like"/>
    <property type="match status" value="2"/>
</dbReference>
<evidence type="ECO:0000256" key="6">
    <source>
        <dbReference type="ARBA" id="ARBA00023235"/>
    </source>
</evidence>
<feature type="binding site" evidence="8">
    <location>
        <position position="165"/>
    </location>
    <ligand>
        <name>substrate</name>
    </ligand>
</feature>
<accession>A0A2N5M8G5</accession>
<comment type="subunit">
    <text evidence="8">Homodimer.</text>
</comment>
<dbReference type="EC" id="5.1.1.7" evidence="3 8"/>
<dbReference type="GO" id="GO:0008837">
    <property type="term" value="F:diaminopimelate epimerase activity"/>
    <property type="evidence" value="ECO:0007669"/>
    <property type="project" value="UniProtKB-UniRule"/>
</dbReference>
<dbReference type="PANTHER" id="PTHR31689">
    <property type="entry name" value="DIAMINOPIMELATE EPIMERASE, CHLOROPLASTIC"/>
    <property type="match status" value="1"/>
</dbReference>
<dbReference type="GO" id="GO:0009089">
    <property type="term" value="P:lysine biosynthetic process via diaminopimelate"/>
    <property type="evidence" value="ECO:0007669"/>
    <property type="project" value="UniProtKB-UniRule"/>
</dbReference>
<feature type="binding site" evidence="8">
    <location>
        <position position="68"/>
    </location>
    <ligand>
        <name>substrate</name>
    </ligand>
</feature>
<evidence type="ECO:0000256" key="3">
    <source>
        <dbReference type="ARBA" id="ARBA00013080"/>
    </source>
</evidence>
<dbReference type="Gene3D" id="3.10.310.10">
    <property type="entry name" value="Diaminopimelate Epimerase, Chain A, domain 1"/>
    <property type="match status" value="2"/>
</dbReference>
<comment type="catalytic activity">
    <reaction evidence="7 8">
        <text>(2S,6S)-2,6-diaminopimelate = meso-2,6-diaminopimelate</text>
        <dbReference type="Rhea" id="RHEA:15393"/>
        <dbReference type="ChEBI" id="CHEBI:57609"/>
        <dbReference type="ChEBI" id="CHEBI:57791"/>
        <dbReference type="EC" id="5.1.1.7"/>
    </reaction>
</comment>
<comment type="similarity">
    <text evidence="2 8">Belongs to the diaminopimelate epimerase family.</text>
</comment>
<organism evidence="10 11">
    <name type="scientific">Peribacillus deserti</name>
    <dbReference type="NCBI Taxonomy" id="673318"/>
    <lineage>
        <taxon>Bacteria</taxon>
        <taxon>Bacillati</taxon>
        <taxon>Bacillota</taxon>
        <taxon>Bacilli</taxon>
        <taxon>Bacillales</taxon>
        <taxon>Bacillaceae</taxon>
        <taxon>Peribacillus</taxon>
    </lineage>
</organism>
<dbReference type="PANTHER" id="PTHR31689:SF0">
    <property type="entry name" value="DIAMINOPIMELATE EPIMERASE"/>
    <property type="match status" value="1"/>
</dbReference>
<proteinExistence type="inferred from homology"/>
<feature type="binding site" evidence="8">
    <location>
        <begin position="219"/>
        <end position="220"/>
    </location>
    <ligand>
        <name>substrate</name>
    </ligand>
</feature>
<comment type="function">
    <text evidence="8">Catalyzes the stereoinversion of LL-2,6-diaminopimelate (L,L-DAP) to meso-diaminopimelate (meso-DAP), a precursor of L-lysine and an essential component of the bacterial peptidoglycan.</text>
</comment>
<dbReference type="Proteomes" id="UP000234748">
    <property type="component" value="Unassembled WGS sequence"/>
</dbReference>
<dbReference type="InterPro" id="IPR018510">
    <property type="entry name" value="DAP_epimerase_AS"/>
</dbReference>
<feature type="active site" description="Proton donor" evidence="8">
    <location>
        <position position="77"/>
    </location>
</feature>
<evidence type="ECO:0000256" key="8">
    <source>
        <dbReference type="HAMAP-Rule" id="MF_00197"/>
    </source>
</evidence>
<dbReference type="Pfam" id="PF01678">
    <property type="entry name" value="DAP_epimerase"/>
    <property type="match status" value="2"/>
</dbReference>
<evidence type="ECO:0000256" key="4">
    <source>
        <dbReference type="ARBA" id="ARBA00022605"/>
    </source>
</evidence>
<dbReference type="HAMAP" id="MF_00197">
    <property type="entry name" value="DAP_epimerase"/>
    <property type="match status" value="1"/>
</dbReference>
<keyword evidence="4 8" id="KW-0028">Amino-acid biosynthesis</keyword>
<dbReference type="RefSeq" id="WP_101640866.1">
    <property type="nucleotide sequence ID" value="NZ_PGUY01000018.1"/>
</dbReference>
<gene>
    <name evidence="8" type="primary">dapF</name>
    <name evidence="10" type="ORF">CUU66_06485</name>
</gene>